<dbReference type="CDD" id="cd00808">
    <property type="entry name" value="GluRS_core"/>
    <property type="match status" value="1"/>
</dbReference>
<dbReference type="InterPro" id="IPR020751">
    <property type="entry name" value="aa-tRNA-synth_I_codon-bd_sub2"/>
</dbReference>
<dbReference type="GO" id="GO:0005829">
    <property type="term" value="C:cytosol"/>
    <property type="evidence" value="ECO:0007669"/>
    <property type="project" value="TreeGrafter"/>
</dbReference>
<dbReference type="InterPro" id="IPR000924">
    <property type="entry name" value="Glu/Gln-tRNA-synth"/>
</dbReference>
<evidence type="ECO:0000256" key="9">
    <source>
        <dbReference type="ARBA" id="ARBA00023146"/>
    </source>
</evidence>
<dbReference type="Pfam" id="PF19269">
    <property type="entry name" value="Anticodon_2"/>
    <property type="match status" value="1"/>
</dbReference>
<gene>
    <name evidence="11" type="primary">gltX</name>
    <name evidence="14" type="ORF">DFR56_113152</name>
</gene>
<dbReference type="InterPro" id="IPR008925">
    <property type="entry name" value="aa_tRNA-synth_I_cd-bd_sf"/>
</dbReference>
<dbReference type="Proteomes" id="UP000247978">
    <property type="component" value="Unassembled WGS sequence"/>
</dbReference>
<dbReference type="NCBIfam" id="TIGR00464">
    <property type="entry name" value="gltX_bact"/>
    <property type="match status" value="1"/>
</dbReference>
<dbReference type="InterPro" id="IPR001412">
    <property type="entry name" value="aa-tRNA-synth_I_CS"/>
</dbReference>
<evidence type="ECO:0000256" key="7">
    <source>
        <dbReference type="ARBA" id="ARBA00022840"/>
    </source>
</evidence>
<comment type="caution">
    <text evidence="14">The sequence shown here is derived from an EMBL/GenBank/DDBJ whole genome shotgun (WGS) entry which is preliminary data.</text>
</comment>
<dbReference type="PANTHER" id="PTHR43311:SF2">
    <property type="entry name" value="GLUTAMATE--TRNA LIGASE, MITOCHONDRIAL-RELATED"/>
    <property type="match status" value="1"/>
</dbReference>
<feature type="domain" description="Aminoacyl-tRNA synthetase class I anticodon-binding" evidence="13">
    <location>
        <begin position="338"/>
        <end position="483"/>
    </location>
</feature>
<evidence type="ECO:0000256" key="11">
    <source>
        <dbReference type="HAMAP-Rule" id="MF_00022"/>
    </source>
</evidence>
<dbReference type="GO" id="GO:0000049">
    <property type="term" value="F:tRNA binding"/>
    <property type="evidence" value="ECO:0007669"/>
    <property type="project" value="InterPro"/>
</dbReference>
<dbReference type="InterPro" id="IPR014729">
    <property type="entry name" value="Rossmann-like_a/b/a_fold"/>
</dbReference>
<evidence type="ECO:0000313" key="14">
    <source>
        <dbReference type="EMBL" id="PXW84905.1"/>
    </source>
</evidence>
<dbReference type="EMBL" id="QJJQ01000013">
    <property type="protein sequence ID" value="PXW84905.1"/>
    <property type="molecule type" value="Genomic_DNA"/>
</dbReference>
<dbReference type="InterPro" id="IPR020058">
    <property type="entry name" value="Glu/Gln-tRNA-synth_Ib_cat-dom"/>
</dbReference>
<evidence type="ECO:0000256" key="5">
    <source>
        <dbReference type="ARBA" id="ARBA00022598"/>
    </source>
</evidence>
<evidence type="ECO:0000256" key="2">
    <source>
        <dbReference type="ARBA" id="ARBA00007894"/>
    </source>
</evidence>
<dbReference type="SUPFAM" id="SSF48163">
    <property type="entry name" value="An anticodon-binding domain of class I aminoacyl-tRNA synthetases"/>
    <property type="match status" value="1"/>
</dbReference>
<organism evidence="14 15">
    <name type="scientific">Pseudogracilibacillus auburnensis</name>
    <dbReference type="NCBI Taxonomy" id="1494959"/>
    <lineage>
        <taxon>Bacteria</taxon>
        <taxon>Bacillati</taxon>
        <taxon>Bacillota</taxon>
        <taxon>Bacilli</taxon>
        <taxon>Bacillales</taxon>
        <taxon>Bacillaceae</taxon>
        <taxon>Pseudogracilibacillus</taxon>
    </lineage>
</organism>
<comment type="similarity">
    <text evidence="2 11">Belongs to the class-I aminoacyl-tRNA synthetase family. Glutamate--tRNA ligase type 1 subfamily.</text>
</comment>
<dbReference type="FunFam" id="3.40.50.620:FF:000007">
    <property type="entry name" value="Glutamate--tRNA ligase"/>
    <property type="match status" value="1"/>
</dbReference>
<keyword evidence="8 11" id="KW-0648">Protein biosynthesis</keyword>
<feature type="short sequence motif" description="'HIGH' region" evidence="11">
    <location>
        <begin position="11"/>
        <end position="21"/>
    </location>
</feature>
<keyword evidence="15" id="KW-1185">Reference proteome</keyword>
<keyword evidence="4 11" id="KW-0963">Cytoplasm</keyword>
<dbReference type="FunFam" id="1.10.10.350:FF:000002">
    <property type="entry name" value="Glutamate--tRNA ligase"/>
    <property type="match status" value="1"/>
</dbReference>
<evidence type="ECO:0000313" key="15">
    <source>
        <dbReference type="Proteomes" id="UP000247978"/>
    </source>
</evidence>
<dbReference type="InterPro" id="IPR045462">
    <property type="entry name" value="aa-tRNA-synth_I_cd-bd"/>
</dbReference>
<proteinExistence type="inferred from homology"/>
<keyword evidence="7 11" id="KW-0067">ATP-binding</keyword>
<comment type="catalytic activity">
    <reaction evidence="10 11">
        <text>tRNA(Glu) + L-glutamate + ATP = L-glutamyl-tRNA(Glu) + AMP + diphosphate</text>
        <dbReference type="Rhea" id="RHEA:23540"/>
        <dbReference type="Rhea" id="RHEA-COMP:9663"/>
        <dbReference type="Rhea" id="RHEA-COMP:9680"/>
        <dbReference type="ChEBI" id="CHEBI:29985"/>
        <dbReference type="ChEBI" id="CHEBI:30616"/>
        <dbReference type="ChEBI" id="CHEBI:33019"/>
        <dbReference type="ChEBI" id="CHEBI:78442"/>
        <dbReference type="ChEBI" id="CHEBI:78520"/>
        <dbReference type="ChEBI" id="CHEBI:456215"/>
        <dbReference type="EC" id="6.1.1.17"/>
    </reaction>
</comment>
<dbReference type="PROSITE" id="PS00178">
    <property type="entry name" value="AA_TRNA_LIGASE_I"/>
    <property type="match status" value="1"/>
</dbReference>
<reference evidence="14 15" key="1">
    <citation type="submission" date="2018-05" db="EMBL/GenBank/DDBJ databases">
        <title>Genomic Encyclopedia of Type Strains, Phase IV (KMG-IV): sequencing the most valuable type-strain genomes for metagenomic binning, comparative biology and taxonomic classification.</title>
        <authorList>
            <person name="Goeker M."/>
        </authorList>
    </citation>
    <scope>NUCLEOTIDE SEQUENCE [LARGE SCALE GENOMIC DNA]</scope>
    <source>
        <strain evidence="14 15">DSM 28556</strain>
    </source>
</reference>
<dbReference type="EC" id="6.1.1.17" evidence="11"/>
<dbReference type="SUPFAM" id="SSF52374">
    <property type="entry name" value="Nucleotidylyl transferase"/>
    <property type="match status" value="1"/>
</dbReference>
<dbReference type="OrthoDB" id="9807503at2"/>
<comment type="function">
    <text evidence="11">Catalyzes the attachment of glutamate to tRNA(Glu) in a two-step reaction: glutamate is first activated by ATP to form Glu-AMP and then transferred to the acceptor end of tRNA(Glu).</text>
</comment>
<protein>
    <recommendedName>
        <fullName evidence="11">Glutamate--tRNA ligase</fullName>
        <ecNumber evidence="11">6.1.1.17</ecNumber>
    </recommendedName>
    <alternativeName>
        <fullName evidence="11">Glutamyl-tRNA synthetase</fullName>
        <shortName evidence="11">GluRS</shortName>
    </alternativeName>
</protein>
<comment type="subcellular location">
    <subcellularLocation>
        <location evidence="1 11">Cytoplasm</location>
    </subcellularLocation>
</comment>
<dbReference type="GO" id="GO:0005524">
    <property type="term" value="F:ATP binding"/>
    <property type="evidence" value="ECO:0007669"/>
    <property type="project" value="UniProtKB-UniRule"/>
</dbReference>
<evidence type="ECO:0000256" key="8">
    <source>
        <dbReference type="ARBA" id="ARBA00022917"/>
    </source>
</evidence>
<dbReference type="Gene3D" id="3.40.50.620">
    <property type="entry name" value="HUPs"/>
    <property type="match status" value="1"/>
</dbReference>
<comment type="caution">
    <text evidence="11">Lacks conserved residue(s) required for the propagation of feature annotation.</text>
</comment>
<evidence type="ECO:0000256" key="3">
    <source>
        <dbReference type="ARBA" id="ARBA00011245"/>
    </source>
</evidence>
<feature type="short sequence motif" description="'KMSKS' region" evidence="11">
    <location>
        <begin position="252"/>
        <end position="256"/>
    </location>
</feature>
<name>A0A2V3VXY3_9BACI</name>
<dbReference type="Pfam" id="PF00749">
    <property type="entry name" value="tRNA-synt_1c"/>
    <property type="match status" value="1"/>
</dbReference>
<dbReference type="AlphaFoldDB" id="A0A2V3VXY3"/>
<comment type="subunit">
    <text evidence="3 11">Monomer.</text>
</comment>
<accession>A0A2V3VXY3</accession>
<evidence type="ECO:0000256" key="10">
    <source>
        <dbReference type="ARBA" id="ARBA00048351"/>
    </source>
</evidence>
<evidence type="ECO:0000256" key="4">
    <source>
        <dbReference type="ARBA" id="ARBA00022490"/>
    </source>
</evidence>
<evidence type="ECO:0000259" key="13">
    <source>
        <dbReference type="Pfam" id="PF19269"/>
    </source>
</evidence>
<dbReference type="GO" id="GO:0004818">
    <property type="term" value="F:glutamate-tRNA ligase activity"/>
    <property type="evidence" value="ECO:0007669"/>
    <property type="project" value="UniProtKB-UniRule"/>
</dbReference>
<evidence type="ECO:0000256" key="6">
    <source>
        <dbReference type="ARBA" id="ARBA00022741"/>
    </source>
</evidence>
<dbReference type="InterPro" id="IPR004527">
    <property type="entry name" value="Glu-tRNA-ligase_bac/mito"/>
</dbReference>
<dbReference type="PRINTS" id="PR00987">
    <property type="entry name" value="TRNASYNTHGLU"/>
</dbReference>
<dbReference type="GO" id="GO:0008270">
    <property type="term" value="F:zinc ion binding"/>
    <property type="evidence" value="ECO:0007669"/>
    <property type="project" value="InterPro"/>
</dbReference>
<feature type="domain" description="Glutamyl/glutaminyl-tRNA synthetase class Ib catalytic" evidence="12">
    <location>
        <begin position="5"/>
        <end position="323"/>
    </location>
</feature>
<keyword evidence="9 11" id="KW-0030">Aminoacyl-tRNA synthetase</keyword>
<feature type="binding site" evidence="11">
    <location>
        <position position="255"/>
    </location>
    <ligand>
        <name>ATP</name>
        <dbReference type="ChEBI" id="CHEBI:30616"/>
    </ligand>
</feature>
<dbReference type="Gene3D" id="1.10.10.350">
    <property type="match status" value="1"/>
</dbReference>
<dbReference type="InterPro" id="IPR049940">
    <property type="entry name" value="GluQ/Sye"/>
</dbReference>
<sequence>MTKDIRVRYAPSPTGDLHIGNARTALFNYLYAKHFNGKFIIRTEDTDTKRNVEGGEESQLTYLKWLGINWDEGADIGGEYGPYRQMERLDIYQKYIDELLERDLAYECYMTAEELEQEREEQRAKGQVPKYSGVHSKLTTDQIEAFRKEGRKPSIRIRVPQNKTYTFHDIVRGNISIESSDYGDWVIVKKDGIPTYNFAVAIDDHLMEITHVLRGEEHISNTPRQMMIYDAFGWKAPTFGHMTLILNENRKKLSKRDQHIMQFIEQYKNMGYLPEAMFNFITLLGWSPGGEEEIFDQKTLIEIFDPTRLSTSAAIFDAKKLQWMNGEYIKKTDVDTVIDLALPHLYDAGKIAKDADETTLTWVKEIITLYKEQLRYGAEIVELTELFFKQEISYDEAAQKVLAEEQVVDVLQVFTDKLIHLDNFVQDEIKEQIKATQKETKHRGKKLFMPIRVATTGQTHGPELPKAIELLGKEVVLARLDKVLNDIEA</sequence>
<dbReference type="GO" id="GO:0006424">
    <property type="term" value="P:glutamyl-tRNA aminoacylation"/>
    <property type="evidence" value="ECO:0007669"/>
    <property type="project" value="UniProtKB-UniRule"/>
</dbReference>
<dbReference type="RefSeq" id="WP_110396579.1">
    <property type="nucleotide sequence ID" value="NZ_JADIJL010000036.1"/>
</dbReference>
<dbReference type="PANTHER" id="PTHR43311">
    <property type="entry name" value="GLUTAMATE--TRNA LIGASE"/>
    <property type="match status" value="1"/>
</dbReference>
<dbReference type="InterPro" id="IPR033910">
    <property type="entry name" value="GluRS_core"/>
</dbReference>
<keyword evidence="6 11" id="KW-0547">Nucleotide-binding</keyword>
<keyword evidence="5 11" id="KW-0436">Ligase</keyword>
<evidence type="ECO:0000259" key="12">
    <source>
        <dbReference type="Pfam" id="PF00749"/>
    </source>
</evidence>
<evidence type="ECO:0000256" key="1">
    <source>
        <dbReference type="ARBA" id="ARBA00004496"/>
    </source>
</evidence>
<dbReference type="HAMAP" id="MF_00022">
    <property type="entry name" value="Glu_tRNA_synth_type1"/>
    <property type="match status" value="1"/>
</dbReference>